<dbReference type="InterPro" id="IPR036855">
    <property type="entry name" value="Znf_CCCH_sf"/>
</dbReference>
<evidence type="ECO:0000256" key="4">
    <source>
        <dbReference type="ARBA" id="ARBA00022884"/>
    </source>
</evidence>
<dbReference type="PROSITE" id="PS50103">
    <property type="entry name" value="ZF_C3H1"/>
    <property type="match status" value="1"/>
</dbReference>
<dbReference type="SMART" id="SM00356">
    <property type="entry name" value="ZnF_C3H1"/>
    <property type="match status" value="1"/>
</dbReference>
<dbReference type="Gene3D" id="3.30.70.330">
    <property type="match status" value="1"/>
</dbReference>
<dbReference type="Proteomes" id="UP001172155">
    <property type="component" value="Unassembled WGS sequence"/>
</dbReference>
<dbReference type="SUPFAM" id="SSF54928">
    <property type="entry name" value="RNA-binding domain, RBD"/>
    <property type="match status" value="1"/>
</dbReference>
<keyword evidence="2 7" id="KW-0863">Zinc-finger</keyword>
<dbReference type="InterPro" id="IPR000571">
    <property type="entry name" value="Znf_CCCH"/>
</dbReference>
<feature type="zinc finger region" description="C3H1-type" evidence="7">
    <location>
        <begin position="220"/>
        <end position="248"/>
    </location>
</feature>
<organism evidence="12 13">
    <name type="scientific">Schizothecium vesticola</name>
    <dbReference type="NCBI Taxonomy" id="314040"/>
    <lineage>
        <taxon>Eukaryota</taxon>
        <taxon>Fungi</taxon>
        <taxon>Dikarya</taxon>
        <taxon>Ascomycota</taxon>
        <taxon>Pezizomycotina</taxon>
        <taxon>Sordariomycetes</taxon>
        <taxon>Sordariomycetidae</taxon>
        <taxon>Sordariales</taxon>
        <taxon>Schizotheciaceae</taxon>
        <taxon>Schizothecium</taxon>
    </lineage>
</organism>
<dbReference type="CDD" id="cd12257">
    <property type="entry name" value="RRM1_RBM26_like"/>
    <property type="match status" value="1"/>
</dbReference>
<feature type="compositionally biased region" description="Basic residues" evidence="9">
    <location>
        <begin position="143"/>
        <end position="157"/>
    </location>
</feature>
<dbReference type="InterPro" id="IPR035979">
    <property type="entry name" value="RBD_domain_sf"/>
</dbReference>
<dbReference type="GO" id="GO:0005634">
    <property type="term" value="C:nucleus"/>
    <property type="evidence" value="ECO:0007669"/>
    <property type="project" value="TreeGrafter"/>
</dbReference>
<evidence type="ECO:0000259" key="10">
    <source>
        <dbReference type="PROSITE" id="PS50102"/>
    </source>
</evidence>
<dbReference type="FunFam" id="3.30.70.330:FF:000647">
    <property type="entry name" value="CCCH zinc finger and RRM domain protein"/>
    <property type="match status" value="1"/>
</dbReference>
<evidence type="ECO:0000256" key="8">
    <source>
        <dbReference type="SAM" id="Coils"/>
    </source>
</evidence>
<dbReference type="Pfam" id="PF00642">
    <property type="entry name" value="zf-CCCH"/>
    <property type="match status" value="1"/>
</dbReference>
<dbReference type="InterPro" id="IPR002483">
    <property type="entry name" value="PWI_dom"/>
</dbReference>
<feature type="region of interest" description="Disordered" evidence="9">
    <location>
        <begin position="686"/>
        <end position="751"/>
    </location>
</feature>
<dbReference type="SUPFAM" id="SSF90229">
    <property type="entry name" value="CCCH zinc finger"/>
    <property type="match status" value="1"/>
</dbReference>
<evidence type="ECO:0000313" key="12">
    <source>
        <dbReference type="EMBL" id="KAK0746533.1"/>
    </source>
</evidence>
<reference evidence="12" key="1">
    <citation type="submission" date="2023-06" db="EMBL/GenBank/DDBJ databases">
        <title>Genome-scale phylogeny and comparative genomics of the fungal order Sordariales.</title>
        <authorList>
            <consortium name="Lawrence Berkeley National Laboratory"/>
            <person name="Hensen N."/>
            <person name="Bonometti L."/>
            <person name="Westerberg I."/>
            <person name="Brannstrom I.O."/>
            <person name="Guillou S."/>
            <person name="Cros-Aarteil S."/>
            <person name="Calhoun S."/>
            <person name="Haridas S."/>
            <person name="Kuo A."/>
            <person name="Mondo S."/>
            <person name="Pangilinan J."/>
            <person name="Riley R."/>
            <person name="LaButti K."/>
            <person name="Andreopoulos B."/>
            <person name="Lipzen A."/>
            <person name="Chen C."/>
            <person name="Yanf M."/>
            <person name="Daum C."/>
            <person name="Ng V."/>
            <person name="Clum A."/>
            <person name="Steindorff A."/>
            <person name="Ohm R."/>
            <person name="Martin F."/>
            <person name="Silar P."/>
            <person name="Natvig D."/>
            <person name="Lalanne C."/>
            <person name="Gautier V."/>
            <person name="Ament-velasquez S.L."/>
            <person name="Kruys A."/>
            <person name="Hutchinson M.I."/>
            <person name="Powell A.J."/>
            <person name="Barry K."/>
            <person name="Miller A.N."/>
            <person name="Grigoriev I.V."/>
            <person name="Debuchy R."/>
            <person name="Gladieux P."/>
            <person name="Thoren M.H."/>
            <person name="Johannesson H."/>
        </authorList>
    </citation>
    <scope>NUCLEOTIDE SEQUENCE</scope>
    <source>
        <strain evidence="12">SMH3187-1</strain>
    </source>
</reference>
<dbReference type="FunFam" id="1.20.1390.10:FF:000007">
    <property type="entry name" value="CCCH zinc finger and RRM domain protein"/>
    <property type="match status" value="1"/>
</dbReference>
<keyword evidence="1 7" id="KW-0479">Metal-binding</keyword>
<gene>
    <name evidence="12" type="ORF">B0T18DRAFT_411837</name>
</gene>
<dbReference type="PROSITE" id="PS50102">
    <property type="entry name" value="RRM"/>
    <property type="match status" value="1"/>
</dbReference>
<dbReference type="GO" id="GO:0003723">
    <property type="term" value="F:RNA binding"/>
    <property type="evidence" value="ECO:0007669"/>
    <property type="project" value="UniProtKB-UniRule"/>
</dbReference>
<dbReference type="EMBL" id="JAUKUD010000004">
    <property type="protein sequence ID" value="KAK0746533.1"/>
    <property type="molecule type" value="Genomic_DNA"/>
</dbReference>
<dbReference type="GO" id="GO:0008270">
    <property type="term" value="F:zinc ion binding"/>
    <property type="evidence" value="ECO:0007669"/>
    <property type="project" value="UniProtKB-KW"/>
</dbReference>
<dbReference type="PANTHER" id="PTHR14398:SF0">
    <property type="entry name" value="ZINC FINGER PROTEIN SWM"/>
    <property type="match status" value="1"/>
</dbReference>
<evidence type="ECO:0000259" key="11">
    <source>
        <dbReference type="PROSITE" id="PS50103"/>
    </source>
</evidence>
<feature type="domain" description="C3H1-type" evidence="11">
    <location>
        <begin position="220"/>
        <end position="248"/>
    </location>
</feature>
<accession>A0AA40K5C2</accession>
<feature type="region of interest" description="Disordered" evidence="9">
    <location>
        <begin position="302"/>
        <end position="346"/>
    </location>
</feature>
<dbReference type="InterPro" id="IPR045137">
    <property type="entry name" value="RBM26/27"/>
</dbReference>
<feature type="region of interest" description="Disordered" evidence="9">
    <location>
        <begin position="84"/>
        <end position="181"/>
    </location>
</feature>
<dbReference type="Pfam" id="PF00076">
    <property type="entry name" value="RRM_1"/>
    <property type="match status" value="1"/>
</dbReference>
<evidence type="ECO:0000256" key="1">
    <source>
        <dbReference type="ARBA" id="ARBA00022723"/>
    </source>
</evidence>
<dbReference type="AlphaFoldDB" id="A0AA40K5C2"/>
<keyword evidence="13" id="KW-1185">Reference proteome</keyword>
<comment type="caution">
    <text evidence="12">The sequence shown here is derived from an EMBL/GenBank/DDBJ whole genome shotgun (WGS) entry which is preliminary data.</text>
</comment>
<evidence type="ECO:0000256" key="9">
    <source>
        <dbReference type="SAM" id="MobiDB-lite"/>
    </source>
</evidence>
<proteinExistence type="predicted"/>
<dbReference type="CDD" id="cd22249">
    <property type="entry name" value="UDM1_RNF168_RNF169-like"/>
    <property type="match status" value="1"/>
</dbReference>
<keyword evidence="8" id="KW-0175">Coiled coil</keyword>
<dbReference type="Pfam" id="PF01480">
    <property type="entry name" value="PWI"/>
    <property type="match status" value="1"/>
</dbReference>
<evidence type="ECO:0000313" key="13">
    <source>
        <dbReference type="Proteomes" id="UP001172155"/>
    </source>
</evidence>
<feature type="region of interest" description="Disordered" evidence="9">
    <location>
        <begin position="426"/>
        <end position="452"/>
    </location>
</feature>
<name>A0AA40K5C2_9PEZI</name>
<dbReference type="PANTHER" id="PTHR14398">
    <property type="entry name" value="RNA RECOGNITION RRM/RNP DOMAIN"/>
    <property type="match status" value="1"/>
</dbReference>
<dbReference type="InterPro" id="IPR000504">
    <property type="entry name" value="RRM_dom"/>
</dbReference>
<keyword evidence="4 6" id="KW-0694">RNA-binding</keyword>
<evidence type="ECO:0008006" key="14">
    <source>
        <dbReference type="Google" id="ProtNLM"/>
    </source>
</evidence>
<feature type="compositionally biased region" description="Low complexity" evidence="9">
    <location>
        <begin position="690"/>
        <end position="704"/>
    </location>
</feature>
<feature type="compositionally biased region" description="Low complexity" evidence="9">
    <location>
        <begin position="84"/>
        <end position="97"/>
    </location>
</feature>
<sequence>MLFPEEDTPHLKKWIVKRIENTSDADADVLADYVLALLRHDGSPDDVRKLCESEIPDFLKEDPSTFVNDVFETLSYKLYLPGARPAPSKAAPPAARAPLPPAGVLSYDDTPMAQAPTAQKGSKKRGFNDGGDGDAPNNGPKGRLGKRAMKQARRGGRSGRGDEQNGNHENGIPPGMQGLGGQFPNFAPFDPKAAMDAFLAMGGPMATSPQPGFPVQPPPGRRMQRCRDYDTKGYCARGNSCNFQHGEYNLFMPPAQLGSFGGPAPQPQALDGTDIHRFQFGPSADPQAEYDPTNALMAGMFGAPNFGQPFTPERGGHNQRGRGGRNQDSRKKGRPRAPFSADGPVTDKTKSTIVVECIPEENFDEEQVRGFFSQFGTIVEVSMRPYKRLAIVKFDNWAAANAAYKSPKAIFDNRFVKVFWYKEETAPQATTSPSGATPAGPPAASSTESPATAPVIDMEEFLRKQEEAQKAHEEKMRKLEEVQRQRQEVEKRQEELLVKRLEEEKKLLAKLGGTSAGKETKSAEPTSKSEALRAKLAALEAEAMRLGIDPDVEADFEADQSWAPRGGYGRGRGYPRARGYAPRGAPHGAFRGRGGQHAAYAAYSLDNRPKKLAVSGVDFTVPGTDETLRQYLFGIGEFTNIQSTETTAEVTFKDRKTAEKFFYGVKLNNGSIPGIDSPVELVWVGGSGSSTGSTPTPGTATPSGLSANKGFSRGGGGKASDYARLMQAQQRDEDSNGAMMESSGVSVSSDKDVHIVLDRSADPMDYDVADPNQWDIE</sequence>
<evidence type="ECO:0000256" key="6">
    <source>
        <dbReference type="PROSITE-ProRule" id="PRU00176"/>
    </source>
</evidence>
<protein>
    <recommendedName>
        <fullName evidence="14">CCCH zinc finger and RRM domain-containing protein</fullName>
    </recommendedName>
</protein>
<evidence type="ECO:0000256" key="3">
    <source>
        <dbReference type="ARBA" id="ARBA00022833"/>
    </source>
</evidence>
<feature type="coiled-coil region" evidence="8">
    <location>
        <begin position="458"/>
        <end position="549"/>
    </location>
</feature>
<keyword evidence="3 7" id="KW-0862">Zinc</keyword>
<comment type="function">
    <text evidence="5">May be involved in the turnover of nuclear polyadenylated (pA+) RNA.</text>
</comment>
<feature type="domain" description="RRM" evidence="10">
    <location>
        <begin position="351"/>
        <end position="423"/>
    </location>
</feature>
<dbReference type="InterPro" id="IPR012677">
    <property type="entry name" value="Nucleotide-bd_a/b_plait_sf"/>
</dbReference>
<evidence type="ECO:0000256" key="7">
    <source>
        <dbReference type="PROSITE-ProRule" id="PRU00723"/>
    </source>
</evidence>
<evidence type="ECO:0000256" key="2">
    <source>
        <dbReference type="ARBA" id="ARBA00022771"/>
    </source>
</evidence>
<evidence type="ECO:0000256" key="5">
    <source>
        <dbReference type="ARBA" id="ARBA00043866"/>
    </source>
</evidence>
<dbReference type="Gene3D" id="1.20.1390.10">
    <property type="entry name" value="PWI domain"/>
    <property type="match status" value="1"/>
</dbReference>
<dbReference type="SMART" id="SM00360">
    <property type="entry name" value="RRM"/>
    <property type="match status" value="1"/>
</dbReference>